<dbReference type="AlphaFoldDB" id="A0A1H0K3E7"/>
<dbReference type="OrthoDB" id="5781498at2"/>
<gene>
    <name evidence="2" type="ORF">SAMN04487957_10756</name>
</gene>
<evidence type="ECO:0000313" key="3">
    <source>
        <dbReference type="Proteomes" id="UP000199075"/>
    </source>
</evidence>
<keyword evidence="1" id="KW-0812">Transmembrane</keyword>
<sequence length="381" mass="43168">MGMFWGLSFLLLVGLLVHHRHTQRWRGEPLEITGIDAQYRERKVTSHDQDSGVVFHHRLELGIPGVKALDLTLKRERWWDRLFRRLGVIVECQTGRPDLDSRLHILSDSSAACRMLKTQPELLDRFEQVLQRCRRRAVGFRALHLRQRRIWVQLDPQGAGPHDAHIQLLFSELVPLLDEIRQALETYMATASPQALKDRSAGRAAIFLGTSSALIFGGTAAIIAMAMTHHGNIDQGVISGHAWQVAWAVIATLLAAALLVLRRSSRLHLVALELLLVGLPGATLLAGAGLNYANAAWDRGETQWHRVAIVAKEQASWGRGRMFPARTLVLEEWMGRDDWSLKVDKATFEDFDPSRHRRYALLEVSPGRFGVRWVKQKRLEE</sequence>
<evidence type="ECO:0000313" key="2">
    <source>
        <dbReference type="EMBL" id="SDO50394.1"/>
    </source>
</evidence>
<proteinExistence type="predicted"/>
<accession>A0A1H0K3E7</accession>
<dbReference type="EMBL" id="FNIV01000007">
    <property type="protein sequence ID" value="SDO50394.1"/>
    <property type="molecule type" value="Genomic_DNA"/>
</dbReference>
<feature type="transmembrane region" description="Helical" evidence="1">
    <location>
        <begin position="204"/>
        <end position="228"/>
    </location>
</feature>
<keyword evidence="1" id="KW-1133">Transmembrane helix</keyword>
<organism evidence="2 3">
    <name type="scientific">Halomonas shengliensis</name>
    <dbReference type="NCBI Taxonomy" id="419597"/>
    <lineage>
        <taxon>Bacteria</taxon>
        <taxon>Pseudomonadati</taxon>
        <taxon>Pseudomonadota</taxon>
        <taxon>Gammaproteobacteria</taxon>
        <taxon>Oceanospirillales</taxon>
        <taxon>Halomonadaceae</taxon>
        <taxon>Halomonas</taxon>
    </lineage>
</organism>
<evidence type="ECO:0000256" key="1">
    <source>
        <dbReference type="SAM" id="Phobius"/>
    </source>
</evidence>
<feature type="transmembrane region" description="Helical" evidence="1">
    <location>
        <begin position="267"/>
        <end position="290"/>
    </location>
</feature>
<keyword evidence="3" id="KW-1185">Reference proteome</keyword>
<protein>
    <submittedName>
        <fullName evidence="2">Uncharacterized protein</fullName>
    </submittedName>
</protein>
<keyword evidence="1" id="KW-0472">Membrane</keyword>
<name>A0A1H0K3E7_9GAMM</name>
<feature type="transmembrane region" description="Helical" evidence="1">
    <location>
        <begin position="240"/>
        <end position="261"/>
    </location>
</feature>
<dbReference type="RefSeq" id="WP_089679492.1">
    <property type="nucleotide sequence ID" value="NZ_FNIV01000007.1"/>
</dbReference>
<dbReference type="Proteomes" id="UP000199075">
    <property type="component" value="Unassembled WGS sequence"/>
</dbReference>
<reference evidence="3" key="1">
    <citation type="submission" date="2016-10" db="EMBL/GenBank/DDBJ databases">
        <authorList>
            <person name="Varghese N."/>
            <person name="Submissions S."/>
        </authorList>
    </citation>
    <scope>NUCLEOTIDE SEQUENCE [LARGE SCALE GENOMIC DNA]</scope>
    <source>
        <strain evidence="3">CGMCC 1.6444</strain>
    </source>
</reference>